<name>A0A517NLQ6_9BACT</name>
<dbReference type="RefSeq" id="WP_145176809.1">
    <property type="nucleotide sequence ID" value="NZ_CP036525.1"/>
</dbReference>
<dbReference type="AlphaFoldDB" id="A0A517NLQ6"/>
<dbReference type="EMBL" id="CP036525">
    <property type="protein sequence ID" value="QDT08019.1"/>
    <property type="molecule type" value="Genomic_DNA"/>
</dbReference>
<accession>A0A517NLQ6</accession>
<proteinExistence type="predicted"/>
<organism evidence="1 2">
    <name type="scientific">Rubripirellula lacrimiformis</name>
    <dbReference type="NCBI Taxonomy" id="1930273"/>
    <lineage>
        <taxon>Bacteria</taxon>
        <taxon>Pseudomonadati</taxon>
        <taxon>Planctomycetota</taxon>
        <taxon>Planctomycetia</taxon>
        <taxon>Pirellulales</taxon>
        <taxon>Pirellulaceae</taxon>
        <taxon>Rubripirellula</taxon>
    </lineage>
</organism>
<keyword evidence="2" id="KW-1185">Reference proteome</keyword>
<dbReference type="Proteomes" id="UP000318538">
    <property type="component" value="Chromosome"/>
</dbReference>
<evidence type="ECO:0000313" key="2">
    <source>
        <dbReference type="Proteomes" id="UP000318538"/>
    </source>
</evidence>
<evidence type="ECO:0000313" key="1">
    <source>
        <dbReference type="EMBL" id="QDT08019.1"/>
    </source>
</evidence>
<reference evidence="1 2" key="1">
    <citation type="submission" date="2019-02" db="EMBL/GenBank/DDBJ databases">
        <title>Deep-cultivation of Planctomycetes and their phenomic and genomic characterization uncovers novel biology.</title>
        <authorList>
            <person name="Wiegand S."/>
            <person name="Jogler M."/>
            <person name="Boedeker C."/>
            <person name="Pinto D."/>
            <person name="Vollmers J."/>
            <person name="Rivas-Marin E."/>
            <person name="Kohn T."/>
            <person name="Peeters S.H."/>
            <person name="Heuer A."/>
            <person name="Rast P."/>
            <person name="Oberbeckmann S."/>
            <person name="Bunk B."/>
            <person name="Jeske O."/>
            <person name="Meyerdierks A."/>
            <person name="Storesund J.E."/>
            <person name="Kallscheuer N."/>
            <person name="Luecker S."/>
            <person name="Lage O.M."/>
            <person name="Pohl T."/>
            <person name="Merkel B.J."/>
            <person name="Hornburger P."/>
            <person name="Mueller R.-W."/>
            <person name="Bruemmer F."/>
            <person name="Labrenz M."/>
            <person name="Spormann A.M."/>
            <person name="Op den Camp H."/>
            <person name="Overmann J."/>
            <person name="Amann R."/>
            <person name="Jetten M.S.M."/>
            <person name="Mascher T."/>
            <person name="Medema M.H."/>
            <person name="Devos D.P."/>
            <person name="Kaster A.-K."/>
            <person name="Ovreas L."/>
            <person name="Rohde M."/>
            <person name="Galperin M.Y."/>
            <person name="Jogler C."/>
        </authorList>
    </citation>
    <scope>NUCLEOTIDE SEQUENCE [LARGE SCALE GENOMIC DNA]</scope>
    <source>
        <strain evidence="1 2">K22_7</strain>
    </source>
</reference>
<gene>
    <name evidence="1" type="ORF">K227x_64490</name>
</gene>
<sequence length="152" mass="17479">MHRVTPLLIAMVACFALLWPVRNILRELFFPENAYFTATTATDLPERFRRYVPEDATAIRLRTYQSAWWVTVESHCSESEAAGWAESIDHSLDSKGAVPELPDHSLPAHQLGFFPVANDQQRFVWHSGSHGRVSNVIYDRETETLYFLQSRI</sequence>
<protein>
    <submittedName>
        <fullName evidence="1">Uncharacterized protein</fullName>
    </submittedName>
</protein>
<dbReference type="KEGG" id="rlc:K227x_64490"/>